<dbReference type="RefSeq" id="WP_116442090.1">
    <property type="nucleotide sequence ID" value="NZ_BHEO01000008.1"/>
</dbReference>
<comment type="caution">
    <text evidence="2">The sequence shown here is derived from an EMBL/GenBank/DDBJ whole genome shotgun (WGS) entry which is preliminary data.</text>
</comment>
<dbReference type="InterPro" id="IPR024078">
    <property type="entry name" value="LmbE-like_dom_sf"/>
</dbReference>
<dbReference type="EMBL" id="BHEO01000008">
    <property type="protein sequence ID" value="GBU05920.1"/>
    <property type="molecule type" value="Genomic_DNA"/>
</dbReference>
<dbReference type="AlphaFoldDB" id="A0A4R3JRF3"/>
<dbReference type="Proteomes" id="UP000294613">
    <property type="component" value="Unassembled WGS sequence"/>
</dbReference>
<gene>
    <name evidence="2" type="ORF">EDD74_103114</name>
    <name evidence="1" type="ORF">FAEUMB_24610</name>
</gene>
<dbReference type="SUPFAM" id="SSF102588">
    <property type="entry name" value="LmbE-like"/>
    <property type="match status" value="1"/>
</dbReference>
<dbReference type="Proteomes" id="UP000702954">
    <property type="component" value="Unassembled WGS sequence"/>
</dbReference>
<dbReference type="PANTHER" id="PTHR12993">
    <property type="entry name" value="N-ACETYLGLUCOSAMINYL-PHOSPHATIDYLINOSITOL DE-N-ACETYLASE-RELATED"/>
    <property type="match status" value="1"/>
</dbReference>
<sequence length="223" mass="24997">MNYLVVVAHPDDEVLGAGATIHKLILEGHRVAVAIMVSQAEARKDLSLSLSDDEGKALSIVGVEKTYHANFPNIKMNIVPHLDLVQFVERCIEEWKAEALITHHPSDTNNDHVQTSYAVQAASRLFQRRDNIPALKELLYMEVPSSTEWSFDTSANRFSPNYFVEIGKKGVELKIRALSAYKGVMRPYPYPRSIEALEGLAAYRGVQAGCNYAEAFECVFKRE</sequence>
<accession>A0A4R3JRF3</accession>
<keyword evidence="4" id="KW-1185">Reference proteome</keyword>
<protein>
    <submittedName>
        <fullName evidence="1">GlcNAc-PI de-N-acetylase</fullName>
    </submittedName>
    <submittedName>
        <fullName evidence="2">LmbE family N-acetylglucosaminyl deacetylase</fullName>
    </submittedName>
</protein>
<reference evidence="2 3" key="2">
    <citation type="submission" date="2019-03" db="EMBL/GenBank/DDBJ databases">
        <title>Genomic Encyclopedia of Type Strains, Phase IV (KMG-IV): sequencing the most valuable type-strain genomes for metagenomic binning, comparative biology and taxonomic classification.</title>
        <authorList>
            <person name="Goeker M."/>
        </authorList>
    </citation>
    <scope>NUCLEOTIDE SEQUENCE [LARGE SCALE GENOMIC DNA]</scope>
    <source>
        <strain evidence="2 3">DSM 103426</strain>
    </source>
</reference>
<reference evidence="1 4" key="1">
    <citation type="journal article" date="2018" name="Int. J. Syst. Evol. Microbiol.">
        <title>Draft Genome Sequence of Faecalimonas umbilicata JCM 30896T, an Acetate-Producing Bacterium Isolated from Human Feces.</title>
        <authorList>
            <person name="Sakamoto M."/>
            <person name="Ikeyama N."/>
            <person name="Yuki M."/>
            <person name="Ohkuma M."/>
        </authorList>
    </citation>
    <scope>NUCLEOTIDE SEQUENCE [LARGE SCALE GENOMIC DNA]</scope>
    <source>
        <strain evidence="1 4">EGH7</strain>
    </source>
</reference>
<name>A0A4R3JRF3_9FIRM</name>
<dbReference type="Pfam" id="PF02585">
    <property type="entry name" value="PIG-L"/>
    <property type="match status" value="1"/>
</dbReference>
<dbReference type="PANTHER" id="PTHR12993:SF11">
    <property type="entry name" value="N-ACETYLGLUCOSAMINYL-PHOSPHATIDYLINOSITOL DE-N-ACETYLASE"/>
    <property type="match status" value="1"/>
</dbReference>
<proteinExistence type="predicted"/>
<dbReference type="InterPro" id="IPR003737">
    <property type="entry name" value="GlcNAc_PI_deacetylase-related"/>
</dbReference>
<evidence type="ECO:0000313" key="2">
    <source>
        <dbReference type="EMBL" id="TCS69664.1"/>
    </source>
</evidence>
<evidence type="ECO:0000313" key="4">
    <source>
        <dbReference type="Proteomes" id="UP000702954"/>
    </source>
</evidence>
<dbReference type="EMBL" id="SLZV01000003">
    <property type="protein sequence ID" value="TCS69664.1"/>
    <property type="molecule type" value="Genomic_DNA"/>
</dbReference>
<dbReference type="Gene3D" id="3.40.50.10320">
    <property type="entry name" value="LmbE-like"/>
    <property type="match status" value="1"/>
</dbReference>
<evidence type="ECO:0000313" key="3">
    <source>
        <dbReference type="Proteomes" id="UP000294613"/>
    </source>
</evidence>
<organism evidence="2 3">
    <name type="scientific">Faecalimonas umbilicata</name>
    <dbReference type="NCBI Taxonomy" id="1912855"/>
    <lineage>
        <taxon>Bacteria</taxon>
        <taxon>Bacillati</taxon>
        <taxon>Bacillota</taxon>
        <taxon>Clostridia</taxon>
        <taxon>Lachnospirales</taxon>
        <taxon>Lachnospiraceae</taxon>
        <taxon>Faecalimonas</taxon>
    </lineage>
</organism>
<evidence type="ECO:0000313" key="1">
    <source>
        <dbReference type="EMBL" id="GBU05920.1"/>
    </source>
</evidence>
<dbReference type="GO" id="GO:0016811">
    <property type="term" value="F:hydrolase activity, acting on carbon-nitrogen (but not peptide) bonds, in linear amides"/>
    <property type="evidence" value="ECO:0007669"/>
    <property type="project" value="TreeGrafter"/>
</dbReference>